<dbReference type="Pfam" id="PF00249">
    <property type="entry name" value="Myb_DNA-binding"/>
    <property type="match status" value="2"/>
</dbReference>
<evidence type="ECO:0000259" key="5">
    <source>
        <dbReference type="PROSITE" id="PS51294"/>
    </source>
</evidence>
<dbReference type="GO" id="GO:0000978">
    <property type="term" value="F:RNA polymerase II cis-regulatory region sequence-specific DNA binding"/>
    <property type="evidence" value="ECO:0007669"/>
    <property type="project" value="TreeGrafter"/>
</dbReference>
<dbReference type="FunFam" id="1.10.10.60:FF:000010">
    <property type="entry name" value="Transcriptional activator Myb isoform A"/>
    <property type="match status" value="1"/>
</dbReference>
<dbReference type="PROSITE" id="PS51294">
    <property type="entry name" value="HTH_MYB"/>
    <property type="match status" value="2"/>
</dbReference>
<feature type="domain" description="HTH myb-type" evidence="5">
    <location>
        <begin position="60"/>
        <end position="106"/>
    </location>
</feature>
<dbReference type="InterPro" id="IPR050560">
    <property type="entry name" value="MYB_TF"/>
</dbReference>
<feature type="region of interest" description="Disordered" evidence="3">
    <location>
        <begin position="93"/>
        <end position="120"/>
    </location>
</feature>
<reference evidence="6" key="1">
    <citation type="submission" date="2020-10" db="EMBL/GenBank/DDBJ databases">
        <authorList>
            <person name="Han B."/>
            <person name="Lu T."/>
            <person name="Zhao Q."/>
            <person name="Huang X."/>
            <person name="Zhao Y."/>
        </authorList>
    </citation>
    <scope>NUCLEOTIDE SEQUENCE</scope>
</reference>
<evidence type="ECO:0000259" key="4">
    <source>
        <dbReference type="PROSITE" id="PS50090"/>
    </source>
</evidence>
<keyword evidence="1" id="KW-0677">Repeat</keyword>
<dbReference type="SMART" id="SM00717">
    <property type="entry name" value="SANT"/>
    <property type="match status" value="2"/>
</dbReference>
<evidence type="ECO:0000256" key="3">
    <source>
        <dbReference type="SAM" id="MobiDB-lite"/>
    </source>
</evidence>
<name>A0A811PU08_9POAL</name>
<dbReference type="InterPro" id="IPR017930">
    <property type="entry name" value="Myb_dom"/>
</dbReference>
<feature type="domain" description="Myb-like" evidence="4">
    <location>
        <begin position="4"/>
        <end position="50"/>
    </location>
</feature>
<feature type="domain" description="Myb-like" evidence="4">
    <location>
        <begin position="60"/>
        <end position="102"/>
    </location>
</feature>
<dbReference type="PANTHER" id="PTHR45614:SF74">
    <property type="entry name" value="MYB DOMAIN PROTEIN 118"/>
    <property type="match status" value="1"/>
</dbReference>
<evidence type="ECO:0000313" key="6">
    <source>
        <dbReference type="EMBL" id="CAD6246818.1"/>
    </source>
</evidence>
<dbReference type="Gene3D" id="1.10.10.60">
    <property type="entry name" value="Homeodomain-like"/>
    <property type="match status" value="2"/>
</dbReference>
<accession>A0A811PU08</accession>
<dbReference type="AlphaFoldDB" id="A0A811PU08"/>
<evidence type="ECO:0000256" key="1">
    <source>
        <dbReference type="ARBA" id="ARBA00022737"/>
    </source>
</evidence>
<feature type="domain" description="HTH myb-type" evidence="5">
    <location>
        <begin position="1"/>
        <end position="54"/>
    </location>
</feature>
<dbReference type="InterPro" id="IPR001005">
    <property type="entry name" value="SANT/Myb"/>
</dbReference>
<protein>
    <submittedName>
        <fullName evidence="6">Uncharacterized protein</fullName>
    </submittedName>
</protein>
<dbReference type="PROSITE" id="PS50090">
    <property type="entry name" value="MYB_LIKE"/>
    <property type="match status" value="2"/>
</dbReference>
<comment type="caution">
    <text evidence="6">The sequence shown here is derived from an EMBL/GenBank/DDBJ whole genome shotgun (WGS) entry which is preliminary data.</text>
</comment>
<dbReference type="PANTHER" id="PTHR45614">
    <property type="entry name" value="MYB PROTEIN-RELATED"/>
    <property type="match status" value="1"/>
</dbReference>
<organism evidence="6 7">
    <name type="scientific">Miscanthus lutarioriparius</name>
    <dbReference type="NCBI Taxonomy" id="422564"/>
    <lineage>
        <taxon>Eukaryota</taxon>
        <taxon>Viridiplantae</taxon>
        <taxon>Streptophyta</taxon>
        <taxon>Embryophyta</taxon>
        <taxon>Tracheophyta</taxon>
        <taxon>Spermatophyta</taxon>
        <taxon>Magnoliopsida</taxon>
        <taxon>Liliopsida</taxon>
        <taxon>Poales</taxon>
        <taxon>Poaceae</taxon>
        <taxon>PACMAD clade</taxon>
        <taxon>Panicoideae</taxon>
        <taxon>Andropogonodae</taxon>
        <taxon>Andropogoneae</taxon>
        <taxon>Saccharinae</taxon>
        <taxon>Miscanthus</taxon>
    </lineage>
</organism>
<keyword evidence="2" id="KW-0238">DNA-binding</keyword>
<dbReference type="OrthoDB" id="2143914at2759"/>
<evidence type="ECO:0000256" key="2">
    <source>
        <dbReference type="ARBA" id="ARBA00023125"/>
    </source>
</evidence>
<dbReference type="CDD" id="cd00167">
    <property type="entry name" value="SANT"/>
    <property type="match status" value="2"/>
</dbReference>
<evidence type="ECO:0000313" key="7">
    <source>
        <dbReference type="Proteomes" id="UP000604825"/>
    </source>
</evidence>
<dbReference type="InterPro" id="IPR009057">
    <property type="entry name" value="Homeodomain-like_sf"/>
</dbReference>
<dbReference type="GO" id="GO:0005634">
    <property type="term" value="C:nucleus"/>
    <property type="evidence" value="ECO:0007669"/>
    <property type="project" value="TreeGrafter"/>
</dbReference>
<feature type="compositionally biased region" description="Basic residues" evidence="3">
    <location>
        <begin position="103"/>
        <end position="115"/>
    </location>
</feature>
<dbReference type="SUPFAM" id="SSF46689">
    <property type="entry name" value="Homeodomain-like"/>
    <property type="match status" value="1"/>
</dbReference>
<gene>
    <name evidence="6" type="ORF">NCGR_LOCUS31060</name>
</gene>
<dbReference type="GO" id="GO:0000981">
    <property type="term" value="F:DNA-binding transcription factor activity, RNA polymerase II-specific"/>
    <property type="evidence" value="ECO:0007669"/>
    <property type="project" value="TreeGrafter"/>
</dbReference>
<dbReference type="EMBL" id="CAJGYO010000007">
    <property type="protein sequence ID" value="CAD6246818.1"/>
    <property type="molecule type" value="Genomic_DNA"/>
</dbReference>
<sequence>MSFKGSWTVEEDSILRDMVMHLGEGKWCLIAKSLPGRIGKQCRERWINHLNPNIKKNDIWTEEEDMVLIRAHKSYGKSWSTIARYLPGRPENDIKNHWNSNKRSLKSKRRLKKKKSEQVPPGQLSILEEYIRSVEPEFQSAAPHPPVIDPSVVQTSAPKMEMHLNAANHATPMHHQPRTINLNNSLLPDLNSSSDPQETHYMGYPMYPPVSTLQLQLVNEEPKQASFNWFPFVEPLTALNREHTTGPSYYIGESCSNIGANGCYNEVGPSNIGGSGDLGDDTNTVLELASREFLMPSSEEVSLGLARFK</sequence>
<proteinExistence type="predicted"/>
<dbReference type="Proteomes" id="UP000604825">
    <property type="component" value="Unassembled WGS sequence"/>
</dbReference>
<keyword evidence="7" id="KW-1185">Reference proteome</keyword>